<evidence type="ECO:0000313" key="2">
    <source>
        <dbReference type="Proteomes" id="UP000031668"/>
    </source>
</evidence>
<name>A0A0C2IVX2_THEKT</name>
<accession>A0A0C2IVX2</accession>
<protein>
    <submittedName>
        <fullName evidence="1">Uncharacterized protein</fullName>
    </submittedName>
</protein>
<dbReference type="AlphaFoldDB" id="A0A0C2IVX2"/>
<reference evidence="1 2" key="1">
    <citation type="journal article" date="2014" name="Genome Biol. Evol.">
        <title>The genome of the myxosporean Thelohanellus kitauei shows adaptations to nutrient acquisition within its fish host.</title>
        <authorList>
            <person name="Yang Y."/>
            <person name="Xiong J."/>
            <person name="Zhou Z."/>
            <person name="Huo F."/>
            <person name="Miao W."/>
            <person name="Ran C."/>
            <person name="Liu Y."/>
            <person name="Zhang J."/>
            <person name="Feng J."/>
            <person name="Wang M."/>
            <person name="Wang M."/>
            <person name="Wang L."/>
            <person name="Yao B."/>
        </authorList>
    </citation>
    <scope>NUCLEOTIDE SEQUENCE [LARGE SCALE GENOMIC DNA]</scope>
    <source>
        <strain evidence="1">Wuqing</strain>
    </source>
</reference>
<gene>
    <name evidence="1" type="ORF">RF11_13976</name>
</gene>
<organism evidence="1 2">
    <name type="scientific">Thelohanellus kitauei</name>
    <name type="common">Myxosporean</name>
    <dbReference type="NCBI Taxonomy" id="669202"/>
    <lineage>
        <taxon>Eukaryota</taxon>
        <taxon>Metazoa</taxon>
        <taxon>Cnidaria</taxon>
        <taxon>Myxozoa</taxon>
        <taxon>Myxosporea</taxon>
        <taxon>Bivalvulida</taxon>
        <taxon>Platysporina</taxon>
        <taxon>Myxobolidae</taxon>
        <taxon>Thelohanellus</taxon>
    </lineage>
</organism>
<evidence type="ECO:0000313" key="1">
    <source>
        <dbReference type="EMBL" id="KII61002.1"/>
    </source>
</evidence>
<sequence>MSTSSTFRSSNEERLFELRFRIAAIRWLMKEHQIHMDFINSHPQKFPRPGNVFYEVETAKFVVATAVGEMMRYGNELKALLAACDATIILCSEYREGVRISNEISKYLIRRH</sequence>
<keyword evidence="2" id="KW-1185">Reference proteome</keyword>
<dbReference type="EMBL" id="JWZT01005390">
    <property type="protein sequence ID" value="KII61002.1"/>
    <property type="molecule type" value="Genomic_DNA"/>
</dbReference>
<dbReference type="Proteomes" id="UP000031668">
    <property type="component" value="Unassembled WGS sequence"/>
</dbReference>
<comment type="caution">
    <text evidence="1">The sequence shown here is derived from an EMBL/GenBank/DDBJ whole genome shotgun (WGS) entry which is preliminary data.</text>
</comment>
<proteinExistence type="predicted"/>